<organism evidence="1 2">
    <name type="scientific">Nepenthes gracilis</name>
    <name type="common">Slender pitcher plant</name>
    <dbReference type="NCBI Taxonomy" id="150966"/>
    <lineage>
        <taxon>Eukaryota</taxon>
        <taxon>Viridiplantae</taxon>
        <taxon>Streptophyta</taxon>
        <taxon>Embryophyta</taxon>
        <taxon>Tracheophyta</taxon>
        <taxon>Spermatophyta</taxon>
        <taxon>Magnoliopsida</taxon>
        <taxon>eudicotyledons</taxon>
        <taxon>Gunneridae</taxon>
        <taxon>Pentapetalae</taxon>
        <taxon>Caryophyllales</taxon>
        <taxon>Nepenthaceae</taxon>
        <taxon>Nepenthes</taxon>
    </lineage>
</organism>
<dbReference type="Proteomes" id="UP001279734">
    <property type="component" value="Unassembled WGS sequence"/>
</dbReference>
<sequence>MKMPSGIWVCHDHRRMNADVLDAKLFLQMGYVGESLCPKSTYKKAVVSLYPTHSRAFYSPSAPCTLLFPLPLRRCHLKWKTLKSANTQPSGQTCWARALHTCLSLREK</sequence>
<evidence type="ECO:0000313" key="2">
    <source>
        <dbReference type="Proteomes" id="UP001279734"/>
    </source>
</evidence>
<protein>
    <submittedName>
        <fullName evidence="1">Uncharacterized protein</fullName>
    </submittedName>
</protein>
<comment type="caution">
    <text evidence="1">The sequence shown here is derived from an EMBL/GenBank/DDBJ whole genome shotgun (WGS) entry which is preliminary data.</text>
</comment>
<reference evidence="1" key="1">
    <citation type="submission" date="2023-05" db="EMBL/GenBank/DDBJ databases">
        <title>Nepenthes gracilis genome sequencing.</title>
        <authorList>
            <person name="Fukushima K."/>
        </authorList>
    </citation>
    <scope>NUCLEOTIDE SEQUENCE</scope>
    <source>
        <strain evidence="1">SING2019-196</strain>
    </source>
</reference>
<name>A0AAD3XML5_NEPGR</name>
<accession>A0AAD3XML5</accession>
<keyword evidence="2" id="KW-1185">Reference proteome</keyword>
<proteinExistence type="predicted"/>
<evidence type="ECO:0000313" key="1">
    <source>
        <dbReference type="EMBL" id="GMH10347.1"/>
    </source>
</evidence>
<dbReference type="EMBL" id="BSYO01000010">
    <property type="protein sequence ID" value="GMH10347.1"/>
    <property type="molecule type" value="Genomic_DNA"/>
</dbReference>
<dbReference type="AlphaFoldDB" id="A0AAD3XML5"/>
<gene>
    <name evidence="1" type="ORF">Nepgr_012188</name>
</gene>